<organism evidence="2 3">
    <name type="scientific">Zizania palustris</name>
    <name type="common">Northern wild rice</name>
    <dbReference type="NCBI Taxonomy" id="103762"/>
    <lineage>
        <taxon>Eukaryota</taxon>
        <taxon>Viridiplantae</taxon>
        <taxon>Streptophyta</taxon>
        <taxon>Embryophyta</taxon>
        <taxon>Tracheophyta</taxon>
        <taxon>Spermatophyta</taxon>
        <taxon>Magnoliopsida</taxon>
        <taxon>Liliopsida</taxon>
        <taxon>Poales</taxon>
        <taxon>Poaceae</taxon>
        <taxon>BOP clade</taxon>
        <taxon>Oryzoideae</taxon>
        <taxon>Oryzeae</taxon>
        <taxon>Zizaniinae</taxon>
        <taxon>Zizania</taxon>
    </lineage>
</organism>
<protein>
    <submittedName>
        <fullName evidence="2">Uncharacterized protein</fullName>
    </submittedName>
</protein>
<name>A0A8J5TI95_ZIZPA</name>
<dbReference type="EMBL" id="JAAALK010000084">
    <property type="protein sequence ID" value="KAG8083724.1"/>
    <property type="molecule type" value="Genomic_DNA"/>
</dbReference>
<dbReference type="AlphaFoldDB" id="A0A8J5TI95"/>
<accession>A0A8J5TI95</accession>
<keyword evidence="3" id="KW-1185">Reference proteome</keyword>
<feature type="region of interest" description="Disordered" evidence="1">
    <location>
        <begin position="49"/>
        <end position="77"/>
    </location>
</feature>
<reference evidence="2" key="2">
    <citation type="submission" date="2021-02" db="EMBL/GenBank/DDBJ databases">
        <authorList>
            <person name="Kimball J.A."/>
            <person name="Haas M.W."/>
            <person name="Macchietto M."/>
            <person name="Kono T."/>
            <person name="Duquette J."/>
            <person name="Shao M."/>
        </authorList>
    </citation>
    <scope>NUCLEOTIDE SEQUENCE</scope>
    <source>
        <tissue evidence="2">Fresh leaf tissue</tissue>
    </source>
</reference>
<proteinExistence type="predicted"/>
<evidence type="ECO:0000313" key="3">
    <source>
        <dbReference type="Proteomes" id="UP000729402"/>
    </source>
</evidence>
<evidence type="ECO:0000313" key="2">
    <source>
        <dbReference type="EMBL" id="KAG8083724.1"/>
    </source>
</evidence>
<comment type="caution">
    <text evidence="2">The sequence shown here is derived from an EMBL/GenBank/DDBJ whole genome shotgun (WGS) entry which is preliminary data.</text>
</comment>
<reference evidence="2" key="1">
    <citation type="journal article" date="2021" name="bioRxiv">
        <title>Whole Genome Assembly and Annotation of Northern Wild Rice, Zizania palustris L., Supports a Whole Genome Duplication in the Zizania Genus.</title>
        <authorList>
            <person name="Haas M."/>
            <person name="Kono T."/>
            <person name="Macchietto M."/>
            <person name="Millas R."/>
            <person name="McGilp L."/>
            <person name="Shao M."/>
            <person name="Duquette J."/>
            <person name="Hirsch C.N."/>
            <person name="Kimball J."/>
        </authorList>
    </citation>
    <scope>NUCLEOTIDE SEQUENCE</scope>
    <source>
        <tissue evidence="2">Fresh leaf tissue</tissue>
    </source>
</reference>
<dbReference type="Proteomes" id="UP000729402">
    <property type="component" value="Unassembled WGS sequence"/>
</dbReference>
<feature type="compositionally biased region" description="Polar residues" evidence="1">
    <location>
        <begin position="52"/>
        <end position="64"/>
    </location>
</feature>
<gene>
    <name evidence="2" type="ORF">GUJ93_ZPchr0016g2624</name>
</gene>
<sequence>MVGVCLSGGAGFRAPRSIEGRCLAPQPLRAQHHGTVCSMPLHATSCRETSRFTETNGPMPNSSIALPRLWHPHGRLP</sequence>
<evidence type="ECO:0000256" key="1">
    <source>
        <dbReference type="SAM" id="MobiDB-lite"/>
    </source>
</evidence>